<gene>
    <name evidence="3" type="ORF">E2562_003290</name>
</gene>
<evidence type="ECO:0000256" key="2">
    <source>
        <dbReference type="SAM" id="Phobius"/>
    </source>
</evidence>
<reference evidence="3 4" key="1">
    <citation type="submission" date="2019-11" db="EMBL/GenBank/DDBJ databases">
        <title>Whole genome sequence of Oryza granulata.</title>
        <authorList>
            <person name="Li W."/>
        </authorList>
    </citation>
    <scope>NUCLEOTIDE SEQUENCE [LARGE SCALE GENOMIC DNA]</scope>
    <source>
        <strain evidence="4">cv. Menghai</strain>
        <tissue evidence="3">Leaf</tissue>
    </source>
</reference>
<evidence type="ECO:0000313" key="3">
    <source>
        <dbReference type="EMBL" id="KAF0923060.1"/>
    </source>
</evidence>
<dbReference type="Proteomes" id="UP000479710">
    <property type="component" value="Unassembled WGS sequence"/>
</dbReference>
<accession>A0A6G1EE37</accession>
<keyword evidence="2" id="KW-1133">Transmembrane helix</keyword>
<dbReference type="AlphaFoldDB" id="A0A6G1EE37"/>
<sequence>MVGWARIGPTHCKNGMNAAVATCFGIFFGLGLSSRFSCSYAILRLPRRGFLALCHTKATESVTSSAAAQDSGSIGGGGRRTTYS</sequence>
<evidence type="ECO:0000313" key="4">
    <source>
        <dbReference type="Proteomes" id="UP000479710"/>
    </source>
</evidence>
<dbReference type="EMBL" id="SPHZ02000003">
    <property type="protein sequence ID" value="KAF0923060.1"/>
    <property type="molecule type" value="Genomic_DNA"/>
</dbReference>
<evidence type="ECO:0000256" key="1">
    <source>
        <dbReference type="SAM" id="MobiDB-lite"/>
    </source>
</evidence>
<feature type="transmembrane region" description="Helical" evidence="2">
    <location>
        <begin position="18"/>
        <end position="43"/>
    </location>
</feature>
<proteinExistence type="predicted"/>
<comment type="caution">
    <text evidence="3">The sequence shown here is derived from an EMBL/GenBank/DDBJ whole genome shotgun (WGS) entry which is preliminary data.</text>
</comment>
<keyword evidence="2" id="KW-0472">Membrane</keyword>
<organism evidence="3 4">
    <name type="scientific">Oryza meyeriana var. granulata</name>
    <dbReference type="NCBI Taxonomy" id="110450"/>
    <lineage>
        <taxon>Eukaryota</taxon>
        <taxon>Viridiplantae</taxon>
        <taxon>Streptophyta</taxon>
        <taxon>Embryophyta</taxon>
        <taxon>Tracheophyta</taxon>
        <taxon>Spermatophyta</taxon>
        <taxon>Magnoliopsida</taxon>
        <taxon>Liliopsida</taxon>
        <taxon>Poales</taxon>
        <taxon>Poaceae</taxon>
        <taxon>BOP clade</taxon>
        <taxon>Oryzoideae</taxon>
        <taxon>Oryzeae</taxon>
        <taxon>Oryzinae</taxon>
        <taxon>Oryza</taxon>
        <taxon>Oryza meyeriana</taxon>
    </lineage>
</organism>
<protein>
    <submittedName>
        <fullName evidence="3">Uncharacterized protein</fullName>
    </submittedName>
</protein>
<feature type="region of interest" description="Disordered" evidence="1">
    <location>
        <begin position="59"/>
        <end position="84"/>
    </location>
</feature>
<keyword evidence="4" id="KW-1185">Reference proteome</keyword>
<feature type="compositionally biased region" description="Gly residues" evidence="1">
    <location>
        <begin position="73"/>
        <end position="84"/>
    </location>
</feature>
<keyword evidence="2" id="KW-0812">Transmembrane</keyword>
<name>A0A6G1EE37_9ORYZ</name>